<feature type="non-terminal residue" evidence="3">
    <location>
        <position position="1"/>
    </location>
</feature>
<keyword evidence="2" id="KW-1133">Transmembrane helix</keyword>
<keyword evidence="2" id="KW-0812">Transmembrane</keyword>
<keyword evidence="2" id="KW-0472">Membrane</keyword>
<reference evidence="3 4" key="1">
    <citation type="submission" date="2020-09" db="EMBL/GenBank/DDBJ databases">
        <title>De no assembly of potato wild relative species, Solanum commersonii.</title>
        <authorList>
            <person name="Cho K."/>
        </authorList>
    </citation>
    <scope>NUCLEOTIDE SEQUENCE [LARGE SCALE GENOMIC DNA]</scope>
    <source>
        <strain evidence="3">LZ3.2</strain>
        <tissue evidence="3">Leaf</tissue>
    </source>
</reference>
<evidence type="ECO:0000313" key="3">
    <source>
        <dbReference type="EMBL" id="KAG5577118.1"/>
    </source>
</evidence>
<evidence type="ECO:0000256" key="1">
    <source>
        <dbReference type="SAM" id="MobiDB-lite"/>
    </source>
</evidence>
<comment type="caution">
    <text evidence="3">The sequence shown here is derived from an EMBL/GenBank/DDBJ whole genome shotgun (WGS) entry which is preliminary data.</text>
</comment>
<feature type="region of interest" description="Disordered" evidence="1">
    <location>
        <begin position="113"/>
        <end position="141"/>
    </location>
</feature>
<gene>
    <name evidence="3" type="ORF">H5410_057252</name>
</gene>
<proteinExistence type="predicted"/>
<organism evidence="3 4">
    <name type="scientific">Solanum commersonii</name>
    <name type="common">Commerson's wild potato</name>
    <name type="synonym">Commerson's nightshade</name>
    <dbReference type="NCBI Taxonomy" id="4109"/>
    <lineage>
        <taxon>Eukaryota</taxon>
        <taxon>Viridiplantae</taxon>
        <taxon>Streptophyta</taxon>
        <taxon>Embryophyta</taxon>
        <taxon>Tracheophyta</taxon>
        <taxon>Spermatophyta</taxon>
        <taxon>Magnoliopsida</taxon>
        <taxon>eudicotyledons</taxon>
        <taxon>Gunneridae</taxon>
        <taxon>Pentapetalae</taxon>
        <taxon>asterids</taxon>
        <taxon>lamiids</taxon>
        <taxon>Solanales</taxon>
        <taxon>Solanaceae</taxon>
        <taxon>Solanoideae</taxon>
        <taxon>Solaneae</taxon>
        <taxon>Solanum</taxon>
    </lineage>
</organism>
<feature type="region of interest" description="Disordered" evidence="1">
    <location>
        <begin position="354"/>
        <end position="376"/>
    </location>
</feature>
<name>A0A9J5WQC2_SOLCO</name>
<dbReference type="EMBL" id="JACXVP010000011">
    <property type="protein sequence ID" value="KAG5577118.1"/>
    <property type="molecule type" value="Genomic_DNA"/>
</dbReference>
<evidence type="ECO:0000313" key="4">
    <source>
        <dbReference type="Proteomes" id="UP000824120"/>
    </source>
</evidence>
<protein>
    <submittedName>
        <fullName evidence="3">Uncharacterized protein</fullName>
    </submittedName>
</protein>
<feature type="compositionally biased region" description="Basic and acidic residues" evidence="1">
    <location>
        <begin position="132"/>
        <end position="141"/>
    </location>
</feature>
<sequence length="376" mass="42142">LWRAGLSSLNNSAVCVTSPSHLLFNTKCVVDSVTFGEKPDIAKRTWRLAKRPFVHPLSAPLYPLCIALGESPKKLHVLRTDSLNPFGELPKGLILAFCSSVLSPEINDQIGSEKEQSACRRVVPQSSTKLPNDPKYDDAKGQSKMVMKPTKGRIADPSPTHSARESEWEKAEAILHAELGVREKLSFFGLPYFAFDIMLYVLWLLYLSVRRMRSPKALNDSPRVFFESPKGLILTFYSSVLSPERKDQIGGENEQSTCRRVVPQSIQLERVKPSPSSTHSTRESEWAKAEVVLHAATPCSRETKLIRVTNIQRIYYQKHVPNSLVYPVFLSYPKDPISLIAVRGHLARRNVEEQGVPNAPEVQPKENFPMLSLGKG</sequence>
<feature type="transmembrane region" description="Helical" evidence="2">
    <location>
        <begin position="185"/>
        <end position="206"/>
    </location>
</feature>
<accession>A0A9J5WQC2</accession>
<keyword evidence="4" id="KW-1185">Reference proteome</keyword>
<dbReference type="Proteomes" id="UP000824120">
    <property type="component" value="Chromosome 11"/>
</dbReference>
<evidence type="ECO:0000256" key="2">
    <source>
        <dbReference type="SAM" id="Phobius"/>
    </source>
</evidence>
<dbReference type="AlphaFoldDB" id="A0A9J5WQC2"/>